<evidence type="ECO:0000313" key="6">
    <source>
        <dbReference type="EMBL" id="THV32948.1"/>
    </source>
</evidence>
<feature type="transmembrane region" description="Helical" evidence="3">
    <location>
        <begin position="523"/>
        <end position="540"/>
    </location>
</feature>
<dbReference type="PANTHER" id="PTHR38812">
    <property type="entry name" value="MU-LIKE PROPHAGE FLUMU PROTEIN GP42"/>
    <property type="match status" value="1"/>
</dbReference>
<keyword evidence="3" id="KW-0812">Transmembrane</keyword>
<dbReference type="InterPro" id="IPR006431">
    <property type="entry name" value="Phage_tape_meas_C"/>
</dbReference>
<proteinExistence type="predicted"/>
<dbReference type="Proteomes" id="UP000307378">
    <property type="component" value="Unassembled WGS sequence"/>
</dbReference>
<dbReference type="PANTHER" id="PTHR38812:SF2">
    <property type="entry name" value="MU-LIKE PROPHAGE FLUMU PROTEIN GP42"/>
    <property type="match status" value="1"/>
</dbReference>
<dbReference type="InterPro" id="IPR053058">
    <property type="entry name" value="Mulikevirus_tape_measure"/>
</dbReference>
<feature type="transmembrane region" description="Helical" evidence="3">
    <location>
        <begin position="552"/>
        <end position="578"/>
    </location>
</feature>
<dbReference type="NCBIfam" id="TIGR02675">
    <property type="entry name" value="tape_meas_nterm"/>
    <property type="match status" value="1"/>
</dbReference>
<organism evidence="6 7">
    <name type="scientific">Rhizobium rosettiformans W3</name>
    <dbReference type="NCBI Taxonomy" id="538378"/>
    <lineage>
        <taxon>Bacteria</taxon>
        <taxon>Pseudomonadati</taxon>
        <taxon>Pseudomonadota</taxon>
        <taxon>Alphaproteobacteria</taxon>
        <taxon>Hyphomicrobiales</taxon>
        <taxon>Rhizobiaceae</taxon>
        <taxon>Rhizobium/Agrobacterium group</taxon>
        <taxon>Rhizobium</taxon>
    </lineage>
</organism>
<dbReference type="RefSeq" id="WP_136542654.1">
    <property type="nucleotide sequence ID" value="NZ_STGU01000012.1"/>
</dbReference>
<dbReference type="EMBL" id="STGU01000012">
    <property type="protein sequence ID" value="THV32948.1"/>
    <property type="molecule type" value="Genomic_DNA"/>
</dbReference>
<gene>
    <name evidence="6" type="ORF">FAA86_18835</name>
</gene>
<feature type="coiled-coil region" evidence="1">
    <location>
        <begin position="809"/>
        <end position="843"/>
    </location>
</feature>
<feature type="region of interest" description="Disordered" evidence="2">
    <location>
        <begin position="1713"/>
        <end position="1736"/>
    </location>
</feature>
<feature type="compositionally biased region" description="Basic and acidic residues" evidence="2">
    <location>
        <begin position="1726"/>
        <end position="1736"/>
    </location>
</feature>
<evidence type="ECO:0008006" key="8">
    <source>
        <dbReference type="Google" id="ProtNLM"/>
    </source>
</evidence>
<dbReference type="Pfam" id="PF20155">
    <property type="entry name" value="TMP_3"/>
    <property type="match status" value="1"/>
</dbReference>
<keyword evidence="3" id="KW-0472">Membrane</keyword>
<sequence>MSETHSINLNINATGAKRGATEYKAAINQITAATQAYKKAVESFGRPSVDFSKMARDLNALSGVRFSASTAKNIQDLGTALRNFRGPSASQLKGTRDFLRVIASASVNPSVARNIAAVSAAFSTFRGPTRNNAAAVRELFRALNSARMNPATAGQLAAITASLSGFRGPSAAAVRNVDAMVTAINRLRTPPDMGRLVSALNQIAHAAQNANTLLTRLSQSHRGNVTGMRSASSATLSLTGNMRGLENAMSLSYQAGSQLRVLLGSLTLGQFTQGVYNATLSAQRFETAMGVASKTAIEQQSSMNFAAEAADKYGMSLVGIREEYGKFYTSARLAGQSVENTQFVFESMSGAMRVMGVDAMGQARSFKALTQMFSKGAVMAEELRQQLGEQLPAAFPLMQEALSEHLGKKVDLSKMLELGQVSDDAVVLLAKKMAEVFGPQIIAALDRADTKIGQLQNSWTKFQELVGKNGVMDAFGDVARALTDVMESAEFKGNAVAISQALGDTIRALGDAAIWALKHVKELGAVMLGVMSSGLIAGIAKGISVFGMLGSVGGIVSAAFAAIPMAVGAAGGALAYYWDTLVQVGETSVTVGTMATQAFYDVRDWILNASTAADSFSLQGIVDAIILADTATATGFNNMAQNGEMTAAKFKLLFQNAGWVVLAELSKMLLSFGVYSNKLIATAARNMDYYTSKLNPFKSEDERLAEYKANLESDIAALNRTLESGSKAIDEWFQVDELYKQSGDILKPVLEAHAEHSKQLQELRDKEAAARKAELDQAARDREQARLDTLKLTDTSDLNPLRGDMTGDKNAVTKRAKDAEKAVKDYRAEIDALNSQLQAGKITLDQYNAGIEFQTRKMQEVSDPYAAMVRSMNDEVGLQNMASRAREIEIAHREKINELAEKGIHVTAEQSAKLRELITTQQKMNDRPLKEWVDGIEDIGVATDRVAVTAIEGLSDNIAEMVVTGKADFASLAQSILKDFIKVGLQSMMKDTFSSWFGGAKSATQEQLSTAQKSKDQANAWNLGQQAQSWDLKGGFGLKGAPQNQHWEMKGGFGLDGAPQATNALAASVSTATPQIDAMATGAVNAANALNSLATAAGGKQVPFINQPMPASQSAAAATAYARTGVDPMQVTQSAARMAATPYNLSSKTLSLTPQEITDLKKTLMTEVDASLTGPAYESQAAGVVDTILNRKVSGKWGDSVTSVVNAKSQFSDINGPVAWKNGRQGVEYLSDSLLESGRGKRSSEFVDQYLAKRAAGQASSVGGNLHYANPAYSDAKNQEWISKLDGPTLGAGDRLHKHGTTAGFKPVDPNYGIKLPGQPSTNAMDFVGNYKNGVDQRLTNILEDASKNYEAQTGYKVEAFSGLRPGDKRLHGQGLATDVRIIDPATGKEFGNYQDESGFRTYEQFAQQAKMSQERLYPDMDPEALRWGGYFSGDRSKYGSLDSMHFDLGGERGLKMGGGSWENGLSAQQRAFYPNAVSVGMGQQQQQQVDPMVTSSIQQVNTQLQTLGTTASQASMQTQTKIAADQQAGMAVQTAGQQALQASPGFQQAGQSIQSASQQAQAAQPGFQQMSQGLGALMGPLSSVIPGLGQFGGAIMSLLGSLGSSGGMGGGGLGALFGLFAEGGLATAPVAMGKMPHFAEGTANTGSYGRGGIPSVLHPNEAVIPLSRGRKVPVEMNTREEKQPTSEFAAARQGGGNTFNLNLTGLKSADDFKRNQRQISQRLAHAQERTQRRNA</sequence>
<keyword evidence="3" id="KW-1133">Transmembrane helix</keyword>
<evidence type="ECO:0000256" key="3">
    <source>
        <dbReference type="SAM" id="Phobius"/>
    </source>
</evidence>
<evidence type="ECO:0000256" key="2">
    <source>
        <dbReference type="SAM" id="MobiDB-lite"/>
    </source>
</evidence>
<feature type="domain" description="Tape measure protein N-terminal" evidence="5">
    <location>
        <begin position="276"/>
        <end position="463"/>
    </location>
</feature>
<dbReference type="Gene3D" id="1.10.10.2520">
    <property type="entry name" value="Cell wall hydrolase SleB, domain 1"/>
    <property type="match status" value="1"/>
</dbReference>
<keyword evidence="1" id="KW-0175">Coiled coil</keyword>
<evidence type="ECO:0000313" key="7">
    <source>
        <dbReference type="Proteomes" id="UP000307378"/>
    </source>
</evidence>
<evidence type="ECO:0000259" key="5">
    <source>
        <dbReference type="Pfam" id="PF20155"/>
    </source>
</evidence>
<dbReference type="InterPro" id="IPR042047">
    <property type="entry name" value="SleB_dom1"/>
</dbReference>
<dbReference type="InterPro" id="IPR013491">
    <property type="entry name" value="Tape_meas_N"/>
</dbReference>
<dbReference type="Pfam" id="PF09718">
    <property type="entry name" value="Tape_meas_lam_C"/>
    <property type="match status" value="1"/>
</dbReference>
<name>A0A4S8PPL3_9HYPH</name>
<protein>
    <recommendedName>
        <fullName evidence="8">Tape measure protein</fullName>
    </recommendedName>
</protein>
<feature type="domain" description="Bacteriophage tail tape measure C-terminal" evidence="4">
    <location>
        <begin position="928"/>
        <end position="990"/>
    </location>
</feature>
<reference evidence="6 7" key="1">
    <citation type="submission" date="2019-04" db="EMBL/GenBank/DDBJ databases">
        <title>genome sequence of strain W3.</title>
        <authorList>
            <person name="Gao J."/>
            <person name="Sun J."/>
        </authorList>
    </citation>
    <scope>NUCLEOTIDE SEQUENCE [LARGE SCALE GENOMIC DNA]</scope>
    <source>
        <strain evidence="6 7">W3</strain>
    </source>
</reference>
<evidence type="ECO:0000256" key="1">
    <source>
        <dbReference type="SAM" id="Coils"/>
    </source>
</evidence>
<dbReference type="GO" id="GO:0016787">
    <property type="term" value="F:hydrolase activity"/>
    <property type="evidence" value="ECO:0007669"/>
    <property type="project" value="InterPro"/>
</dbReference>
<accession>A0A4S8PPL3</accession>
<comment type="caution">
    <text evidence="6">The sequence shown here is derived from an EMBL/GenBank/DDBJ whole genome shotgun (WGS) entry which is preliminary data.</text>
</comment>
<evidence type="ECO:0000259" key="4">
    <source>
        <dbReference type="Pfam" id="PF09718"/>
    </source>
</evidence>